<feature type="region of interest" description="Disordered" evidence="1">
    <location>
        <begin position="286"/>
        <end position="317"/>
    </location>
</feature>
<evidence type="ECO:0000313" key="4">
    <source>
        <dbReference type="EMBL" id="GMS79326.1"/>
    </source>
</evidence>
<dbReference type="Pfam" id="PF15481">
    <property type="entry name" value="CPG4"/>
    <property type="match status" value="1"/>
</dbReference>
<dbReference type="Proteomes" id="UP001432027">
    <property type="component" value="Unassembled WGS sequence"/>
</dbReference>
<dbReference type="AlphaFoldDB" id="A0AAV5SI61"/>
<gene>
    <name evidence="4" type="ORF">PENTCL1PPCAC_1501</name>
</gene>
<protein>
    <recommendedName>
        <fullName evidence="3">Chondroitin proteoglycan 4 domain-containing protein</fullName>
    </recommendedName>
</protein>
<dbReference type="InterPro" id="IPR029153">
    <property type="entry name" value="CPG4"/>
</dbReference>
<accession>A0AAV5SI61</accession>
<organism evidence="4 5">
    <name type="scientific">Pristionchus entomophagus</name>
    <dbReference type="NCBI Taxonomy" id="358040"/>
    <lineage>
        <taxon>Eukaryota</taxon>
        <taxon>Metazoa</taxon>
        <taxon>Ecdysozoa</taxon>
        <taxon>Nematoda</taxon>
        <taxon>Chromadorea</taxon>
        <taxon>Rhabditida</taxon>
        <taxon>Rhabditina</taxon>
        <taxon>Diplogasteromorpha</taxon>
        <taxon>Diplogasteroidea</taxon>
        <taxon>Neodiplogasteridae</taxon>
        <taxon>Pristionchus</taxon>
    </lineage>
</organism>
<feature type="non-terminal residue" evidence="4">
    <location>
        <position position="1"/>
    </location>
</feature>
<reference evidence="4" key="1">
    <citation type="submission" date="2023-10" db="EMBL/GenBank/DDBJ databases">
        <title>Genome assembly of Pristionchus species.</title>
        <authorList>
            <person name="Yoshida K."/>
            <person name="Sommer R.J."/>
        </authorList>
    </citation>
    <scope>NUCLEOTIDE SEQUENCE</scope>
    <source>
        <strain evidence="4">RS0144</strain>
    </source>
</reference>
<proteinExistence type="predicted"/>
<evidence type="ECO:0000256" key="1">
    <source>
        <dbReference type="SAM" id="MobiDB-lite"/>
    </source>
</evidence>
<feature type="chain" id="PRO_5043910397" description="Chondroitin proteoglycan 4 domain-containing protein" evidence="2">
    <location>
        <begin position="39"/>
        <end position="458"/>
    </location>
</feature>
<feature type="signal peptide" evidence="2">
    <location>
        <begin position="1"/>
        <end position="38"/>
    </location>
</feature>
<evidence type="ECO:0000313" key="5">
    <source>
        <dbReference type="Proteomes" id="UP001432027"/>
    </source>
</evidence>
<name>A0AAV5SI61_9BILA</name>
<feature type="domain" description="Chondroitin proteoglycan 4" evidence="3">
    <location>
        <begin position="88"/>
        <end position="181"/>
    </location>
</feature>
<dbReference type="EMBL" id="BTSX01000001">
    <property type="protein sequence ID" value="GMS79326.1"/>
    <property type="molecule type" value="Genomic_DNA"/>
</dbReference>
<keyword evidence="5" id="KW-1185">Reference proteome</keyword>
<keyword evidence="2" id="KW-0732">Signal</keyword>
<evidence type="ECO:0000256" key="2">
    <source>
        <dbReference type="SAM" id="SignalP"/>
    </source>
</evidence>
<sequence>SLVSRYLAGFPWRRPSSLMQRGLLLGLLLLLLAAMTRGTDFALVAPATAGGAEFAYNKDFMSGILQAFMSPKGVNTTRLLEAFNPTPCLQKCMPTLSQFLNSFDARHSLRDTKDTVALCRQLETVEECATTSNCDSTLLDLITKMYKFACIDKIESLGDSLKCAQEAFTGSRAECETGCIMEKQQHSLLVDPATLPVDVASLCESSVCLLGCMQKSINSMCVSRGNTPSLFNAILTTSSSSDDQTLSSLLSGMLPTQCRDVLKAQASLPERIAQLAAIGKDSAPLSVGRPKAFPTTPSTTVTPPPPPTTVRPQPTVASSSSWAVAPVEAPIDIDGEARTLQYRVLDWERRPVASPTIERLARLIAQQYLEFGGMQMRADFGDARDDSSSSDVDWAFRRWESSHDPESYRALGFGVPTRGEGVPIPEMRANSEDQLSSYPSWSNLALAGLFPFVIYLVD</sequence>
<evidence type="ECO:0000259" key="3">
    <source>
        <dbReference type="Pfam" id="PF15481"/>
    </source>
</evidence>
<comment type="caution">
    <text evidence="4">The sequence shown here is derived from an EMBL/GenBank/DDBJ whole genome shotgun (WGS) entry which is preliminary data.</text>
</comment>